<dbReference type="InterPro" id="IPR016163">
    <property type="entry name" value="Ald_DH_C"/>
</dbReference>
<dbReference type="FunFam" id="3.40.605.10:FF:000007">
    <property type="entry name" value="NAD/NADP-dependent betaine aldehyde dehydrogenase"/>
    <property type="match status" value="1"/>
</dbReference>
<dbReference type="EC" id="1.2.1.85" evidence="7"/>
<dbReference type="InterPro" id="IPR029510">
    <property type="entry name" value="Ald_DH_CS_GLU"/>
</dbReference>
<keyword evidence="3" id="KW-0520">NAD</keyword>
<keyword evidence="8" id="KW-1185">Reference proteome</keyword>
<comment type="similarity">
    <text evidence="1 5">Belongs to the aldehyde dehydrogenase family.</text>
</comment>
<dbReference type="EMBL" id="CP070499">
    <property type="protein sequence ID" value="QSB15988.1"/>
    <property type="molecule type" value="Genomic_DNA"/>
</dbReference>
<dbReference type="AlphaFoldDB" id="A0A895YPU0"/>
<dbReference type="GO" id="GO:0016620">
    <property type="term" value="F:oxidoreductase activity, acting on the aldehyde or oxo group of donors, NAD or NADP as acceptor"/>
    <property type="evidence" value="ECO:0007669"/>
    <property type="project" value="InterPro"/>
</dbReference>
<protein>
    <submittedName>
        <fullName evidence="7">2-hydroxymuconic semialdehyde dehydrogenase</fullName>
        <ecNumber evidence="7">1.2.1.85</ecNumber>
    </submittedName>
</protein>
<feature type="active site" evidence="4">
    <location>
        <position position="268"/>
    </location>
</feature>
<feature type="domain" description="Aldehyde dehydrogenase" evidence="6">
    <location>
        <begin position="33"/>
        <end position="496"/>
    </location>
</feature>
<dbReference type="InterPro" id="IPR015590">
    <property type="entry name" value="Aldehyde_DH_dom"/>
</dbReference>
<dbReference type="KEGG" id="nhy:JQS43_06600"/>
<evidence type="ECO:0000256" key="2">
    <source>
        <dbReference type="ARBA" id="ARBA00023002"/>
    </source>
</evidence>
<evidence type="ECO:0000256" key="5">
    <source>
        <dbReference type="RuleBase" id="RU003345"/>
    </source>
</evidence>
<dbReference type="NCBIfam" id="TIGR03216">
    <property type="entry name" value="OH_muco_semi_DH"/>
    <property type="match status" value="1"/>
</dbReference>
<sequence length="501" mass="52802">MTEWPIELRRGFPAGGPVGLRHLVGGRWRDDGSGFAKRSPVTGRVVAEVPEASESVVDEAVAAARGALRGPWGRLSAQQRATLLRRVADELERRFEDLVTAEVADTGKPVGQAQRLDIPRGAANFRAFADLISTAGTESFETVTADGARALNYAVRKPVGVVAVVVPWNLPLLLLTWKVAPALACGNAVVVKPSEETPSSATVLAEALAAAGVPDGVFNLVHGHGAGAAGEWLTSHPGVDAVTFTGESATGSAIMRSAASTVKPVSFELGGKNAGVVFADADLDAAVAGSVRSSFTNGGQVCLCTERLLVQRPVFDEFVSRFVAASQQLGWGWPDAGEAVTMPLISAGHREKVLGCYDLAGVEGATVHTGGGVPVFGDQRDEGCYVQPTVWTGLPAQARTNREEIFGPAVHVAPFDEEDEAWALANDSDYGLAAAVWTRDVGRAHRAGQRLDAGLVWVNTWFLRDLRTPFGGVKASGVGREGGRHSLDFYSELTNVCVEFS</sequence>
<dbReference type="PROSITE" id="PS00687">
    <property type="entry name" value="ALDEHYDE_DEHYDR_GLU"/>
    <property type="match status" value="1"/>
</dbReference>
<evidence type="ECO:0000256" key="4">
    <source>
        <dbReference type="PROSITE-ProRule" id="PRU10007"/>
    </source>
</evidence>
<evidence type="ECO:0000313" key="7">
    <source>
        <dbReference type="EMBL" id="QSB15988.1"/>
    </source>
</evidence>
<dbReference type="CDD" id="cd07093">
    <property type="entry name" value="ALDH_F8_HMSADH"/>
    <property type="match status" value="1"/>
</dbReference>
<dbReference type="Proteomes" id="UP000662857">
    <property type="component" value="Chromosome"/>
</dbReference>
<accession>A0A895YPU0</accession>
<evidence type="ECO:0000256" key="1">
    <source>
        <dbReference type="ARBA" id="ARBA00009986"/>
    </source>
</evidence>
<reference evidence="7" key="1">
    <citation type="submission" date="2021-02" db="EMBL/GenBank/DDBJ databases">
        <title>Natrosporangium hydrolyticum gen. nov., sp. nov, a haloalkaliphilic actinobacterium from a soda solonchak soil.</title>
        <authorList>
            <person name="Sorokin D.Y."/>
            <person name="Khijniak T.V."/>
            <person name="Zakharycheva A.P."/>
            <person name="Boueva O.V."/>
            <person name="Ariskina E.V."/>
            <person name="Hahnke R.L."/>
            <person name="Bunk B."/>
            <person name="Sproer C."/>
            <person name="Schumann P."/>
            <person name="Evtushenko L.I."/>
            <person name="Kublanov I.V."/>
        </authorList>
    </citation>
    <scope>NUCLEOTIDE SEQUENCE</scope>
    <source>
        <strain evidence="7">DSM 106523</strain>
    </source>
</reference>
<evidence type="ECO:0000259" key="6">
    <source>
        <dbReference type="Pfam" id="PF00171"/>
    </source>
</evidence>
<name>A0A895YPU0_9ACTN</name>
<evidence type="ECO:0000313" key="8">
    <source>
        <dbReference type="Proteomes" id="UP000662857"/>
    </source>
</evidence>
<dbReference type="InterPro" id="IPR016160">
    <property type="entry name" value="Ald_DH_CS_CYS"/>
</dbReference>
<gene>
    <name evidence="7" type="ORF">JQS43_06600</name>
</gene>
<evidence type="ECO:0000256" key="3">
    <source>
        <dbReference type="ARBA" id="ARBA00023027"/>
    </source>
</evidence>
<dbReference type="InterPro" id="IPR016161">
    <property type="entry name" value="Ald_DH/histidinol_DH"/>
</dbReference>
<keyword evidence="2 5" id="KW-0560">Oxidoreductase</keyword>
<dbReference type="PROSITE" id="PS00070">
    <property type="entry name" value="ALDEHYDE_DEHYDR_CYS"/>
    <property type="match status" value="1"/>
</dbReference>
<organism evidence="7 8">
    <name type="scientific">Natronosporangium hydrolyticum</name>
    <dbReference type="NCBI Taxonomy" id="2811111"/>
    <lineage>
        <taxon>Bacteria</taxon>
        <taxon>Bacillati</taxon>
        <taxon>Actinomycetota</taxon>
        <taxon>Actinomycetes</taxon>
        <taxon>Micromonosporales</taxon>
        <taxon>Micromonosporaceae</taxon>
        <taxon>Natronosporangium</taxon>
    </lineage>
</organism>
<dbReference type="InterPro" id="IPR016162">
    <property type="entry name" value="Ald_DH_N"/>
</dbReference>
<dbReference type="Gene3D" id="3.40.605.10">
    <property type="entry name" value="Aldehyde Dehydrogenase, Chain A, domain 1"/>
    <property type="match status" value="1"/>
</dbReference>
<dbReference type="InterPro" id="IPR017628">
    <property type="entry name" value="OHmuconic_semiald_DH"/>
</dbReference>
<dbReference type="PANTHER" id="PTHR43720">
    <property type="entry name" value="2-AMINOMUCONIC SEMIALDEHYDE DEHYDROGENASE"/>
    <property type="match status" value="1"/>
</dbReference>
<dbReference type="SUPFAM" id="SSF53720">
    <property type="entry name" value="ALDH-like"/>
    <property type="match status" value="1"/>
</dbReference>
<dbReference type="RefSeq" id="WP_239678185.1">
    <property type="nucleotide sequence ID" value="NZ_CP070499.1"/>
</dbReference>
<dbReference type="Pfam" id="PF00171">
    <property type="entry name" value="Aldedh"/>
    <property type="match status" value="1"/>
</dbReference>
<dbReference type="Gene3D" id="3.40.309.10">
    <property type="entry name" value="Aldehyde Dehydrogenase, Chain A, domain 2"/>
    <property type="match status" value="1"/>
</dbReference>
<proteinExistence type="inferred from homology"/>
<dbReference type="PANTHER" id="PTHR43720:SF2">
    <property type="entry name" value="2-AMINOMUCONIC SEMIALDEHYDE DEHYDROGENASE"/>
    <property type="match status" value="1"/>
</dbReference>